<comment type="caution">
    <text evidence="3">The sequence shown here is derived from an EMBL/GenBank/DDBJ whole genome shotgun (WGS) entry which is preliminary data.</text>
</comment>
<dbReference type="EMBL" id="JAUUTY010000002">
    <property type="protein sequence ID" value="KAK1678015.1"/>
    <property type="molecule type" value="Genomic_DNA"/>
</dbReference>
<dbReference type="SMART" id="SM00239">
    <property type="entry name" value="C2"/>
    <property type="match status" value="1"/>
</dbReference>
<evidence type="ECO:0000259" key="2">
    <source>
        <dbReference type="PROSITE" id="PS50004"/>
    </source>
</evidence>
<keyword evidence="4" id="KW-1185">Reference proteome</keyword>
<dbReference type="InterPro" id="IPR044750">
    <property type="entry name" value="C2_SRC2/BAP"/>
</dbReference>
<dbReference type="PROSITE" id="PS50004">
    <property type="entry name" value="C2"/>
    <property type="match status" value="1"/>
</dbReference>
<protein>
    <recommendedName>
        <fullName evidence="2">C2 domain-containing protein</fullName>
    </recommendedName>
</protein>
<evidence type="ECO:0000256" key="1">
    <source>
        <dbReference type="SAM" id="MobiDB-lite"/>
    </source>
</evidence>
<dbReference type="InterPro" id="IPR035892">
    <property type="entry name" value="C2_domain_sf"/>
</dbReference>
<dbReference type="PANTHER" id="PTHR32246">
    <property type="entry name" value="INGRESSION PROTEIN FIC1"/>
    <property type="match status" value="1"/>
</dbReference>
<gene>
    <name evidence="3" type="ORF">QYE76_038863</name>
</gene>
<sequence>MAYRVLEVTLQSAKDLKNVNFMTRMEVYAVATISGDPITRQCTPPDPYGGRNPTWNTTLRFAVPPTAGGGGSGCLHVVLRTERSRRDRDVGEVIVPLEEIFAGIGYNRGPRPPQFAAYQIRKLHRAETRGVLYLSYRLSAVFVPQAQAPHRWATRASSDEPVVAYPAARPYGHQPYDYMLVPALMPPPPTPRAPGHMLMAPSSPRASSGHMAFQPSPQDPGHMALPPPLPKSYGHLSMPPPLPPIKTSGHATPQKTAGYAAVSPSTTGKNNGDPDFGIELSAGLEGDTSGGMMVGDTMSDGAAYNAGYRAAMAREWRRGVY</sequence>
<dbReference type="GO" id="GO:0006952">
    <property type="term" value="P:defense response"/>
    <property type="evidence" value="ECO:0007669"/>
    <property type="project" value="InterPro"/>
</dbReference>
<dbReference type="SUPFAM" id="SSF49562">
    <property type="entry name" value="C2 domain (Calcium/lipid-binding domain, CaLB)"/>
    <property type="match status" value="1"/>
</dbReference>
<dbReference type="InterPro" id="IPR000008">
    <property type="entry name" value="C2_dom"/>
</dbReference>
<feature type="region of interest" description="Disordered" evidence="1">
    <location>
        <begin position="201"/>
        <end position="224"/>
    </location>
</feature>
<feature type="region of interest" description="Disordered" evidence="1">
    <location>
        <begin position="246"/>
        <end position="279"/>
    </location>
</feature>
<dbReference type="AlphaFoldDB" id="A0AAD8WRN6"/>
<dbReference type="Proteomes" id="UP001231189">
    <property type="component" value="Unassembled WGS sequence"/>
</dbReference>
<organism evidence="3 4">
    <name type="scientific">Lolium multiflorum</name>
    <name type="common">Italian ryegrass</name>
    <name type="synonym">Lolium perenne subsp. multiflorum</name>
    <dbReference type="NCBI Taxonomy" id="4521"/>
    <lineage>
        <taxon>Eukaryota</taxon>
        <taxon>Viridiplantae</taxon>
        <taxon>Streptophyta</taxon>
        <taxon>Embryophyta</taxon>
        <taxon>Tracheophyta</taxon>
        <taxon>Spermatophyta</taxon>
        <taxon>Magnoliopsida</taxon>
        <taxon>Liliopsida</taxon>
        <taxon>Poales</taxon>
        <taxon>Poaceae</taxon>
        <taxon>BOP clade</taxon>
        <taxon>Pooideae</taxon>
        <taxon>Poodae</taxon>
        <taxon>Poeae</taxon>
        <taxon>Poeae Chloroplast Group 2 (Poeae type)</taxon>
        <taxon>Loliodinae</taxon>
        <taxon>Loliinae</taxon>
        <taxon>Lolium</taxon>
    </lineage>
</organism>
<dbReference type="PANTHER" id="PTHR32246:SF171">
    <property type="entry name" value="C2 DOMAIN-CONTAINING PROTEIN"/>
    <property type="match status" value="1"/>
</dbReference>
<proteinExistence type="predicted"/>
<name>A0AAD8WRN6_LOLMU</name>
<reference evidence="3" key="1">
    <citation type="submission" date="2023-07" db="EMBL/GenBank/DDBJ databases">
        <title>A chromosome-level genome assembly of Lolium multiflorum.</title>
        <authorList>
            <person name="Chen Y."/>
            <person name="Copetti D."/>
            <person name="Kolliker R."/>
            <person name="Studer B."/>
        </authorList>
    </citation>
    <scope>NUCLEOTIDE SEQUENCE</scope>
    <source>
        <strain evidence="3">02402/16</strain>
        <tissue evidence="3">Leaf</tissue>
    </source>
</reference>
<dbReference type="Gene3D" id="2.60.40.150">
    <property type="entry name" value="C2 domain"/>
    <property type="match status" value="1"/>
</dbReference>
<accession>A0AAD8WRN6</accession>
<dbReference type="Pfam" id="PF00168">
    <property type="entry name" value="C2"/>
    <property type="match status" value="1"/>
</dbReference>
<evidence type="ECO:0000313" key="3">
    <source>
        <dbReference type="EMBL" id="KAK1678015.1"/>
    </source>
</evidence>
<feature type="domain" description="C2" evidence="2">
    <location>
        <begin position="1"/>
        <end position="111"/>
    </location>
</feature>
<dbReference type="CDD" id="cd04051">
    <property type="entry name" value="C2_SRC2_like"/>
    <property type="match status" value="1"/>
</dbReference>
<evidence type="ECO:0000313" key="4">
    <source>
        <dbReference type="Proteomes" id="UP001231189"/>
    </source>
</evidence>